<feature type="binding site" evidence="3">
    <location>
        <position position="383"/>
    </location>
    <ligand>
        <name>Zn(2+)</name>
        <dbReference type="ChEBI" id="CHEBI:29105"/>
        <label>2</label>
    </ligand>
</feature>
<keyword evidence="3" id="KW-0479">Metal-binding</keyword>
<dbReference type="InterPro" id="IPR010158">
    <property type="entry name" value="Amidase_Cbmase"/>
</dbReference>
<dbReference type="NCBIfam" id="NF006771">
    <property type="entry name" value="PRK09290.1-5"/>
    <property type="match status" value="1"/>
</dbReference>
<evidence type="ECO:0000256" key="1">
    <source>
        <dbReference type="ARBA" id="ARBA00006153"/>
    </source>
</evidence>
<keyword evidence="3" id="KW-0862">Zinc</keyword>
<evidence type="ECO:0000313" key="5">
    <source>
        <dbReference type="EMBL" id="AXA43381.1"/>
    </source>
</evidence>
<geneLocation type="plasmid" evidence="5 6">
    <name>unnamed1</name>
</geneLocation>
<proteinExistence type="inferred from homology"/>
<feature type="binding site" evidence="3">
    <location>
        <position position="130"/>
    </location>
    <ligand>
        <name>Zn(2+)</name>
        <dbReference type="ChEBI" id="CHEBI:29105"/>
        <label>2</label>
    </ligand>
</feature>
<dbReference type="PANTHER" id="PTHR32494">
    <property type="entry name" value="ALLANTOATE DEIMINASE-RELATED"/>
    <property type="match status" value="1"/>
</dbReference>
<protein>
    <submittedName>
        <fullName evidence="5">Amidase, hydantoinase/carbamoylase family protein</fullName>
        <ecNumber evidence="5">3.5.-.-</ecNumber>
    </submittedName>
</protein>
<accession>A0A2Z4YQ92</accession>
<dbReference type="RefSeq" id="WP_112907750.1">
    <property type="nucleotide sequence ID" value="NZ_CP030761.1"/>
</dbReference>
<feature type="binding site" evidence="3">
    <location>
        <position position="95"/>
    </location>
    <ligand>
        <name>Zn(2+)</name>
        <dbReference type="ChEBI" id="CHEBI:29105"/>
        <label>2</label>
    </ligand>
</feature>
<feature type="binding site" evidence="3">
    <location>
        <position position="191"/>
    </location>
    <ligand>
        <name>Zn(2+)</name>
        <dbReference type="ChEBI" id="CHEBI:29105"/>
        <label>1</label>
    </ligand>
</feature>
<gene>
    <name evidence="5" type="ORF">DLJ82_5820</name>
</gene>
<dbReference type="CDD" id="cd03884">
    <property type="entry name" value="M20_bAS"/>
    <property type="match status" value="1"/>
</dbReference>
<dbReference type="GO" id="GO:0046872">
    <property type="term" value="F:metal ion binding"/>
    <property type="evidence" value="ECO:0007669"/>
    <property type="project" value="UniProtKB-KW"/>
</dbReference>
<feature type="binding site" evidence="3">
    <location>
        <position position="84"/>
    </location>
    <ligand>
        <name>Zn(2+)</name>
        <dbReference type="ChEBI" id="CHEBI:29105"/>
        <label>1</label>
    </ligand>
</feature>
<organism evidence="5 6">
    <name type="scientific">Rhizobium leguminosarum</name>
    <dbReference type="NCBI Taxonomy" id="384"/>
    <lineage>
        <taxon>Bacteria</taxon>
        <taxon>Pseudomonadati</taxon>
        <taxon>Pseudomonadota</taxon>
        <taxon>Alphaproteobacteria</taxon>
        <taxon>Hyphomicrobiales</taxon>
        <taxon>Rhizobiaceae</taxon>
        <taxon>Rhizobium/Agrobacterium group</taxon>
        <taxon>Rhizobium</taxon>
    </lineage>
</organism>
<dbReference type="GO" id="GO:0016813">
    <property type="term" value="F:hydrolase activity, acting on carbon-nitrogen (but not peptide) bonds, in linear amidines"/>
    <property type="evidence" value="ECO:0007669"/>
    <property type="project" value="InterPro"/>
</dbReference>
<dbReference type="Gene3D" id="3.40.630.10">
    <property type="entry name" value="Zn peptidases"/>
    <property type="match status" value="1"/>
</dbReference>
<name>A0A2Z4YQ92_RHILE</name>
<dbReference type="Gene3D" id="3.30.70.360">
    <property type="match status" value="1"/>
</dbReference>
<keyword evidence="5" id="KW-0614">Plasmid</keyword>
<feature type="binding site" evidence="3">
    <location>
        <position position="95"/>
    </location>
    <ligand>
        <name>Zn(2+)</name>
        <dbReference type="ChEBI" id="CHEBI:29105"/>
        <label>1</label>
    </ligand>
</feature>
<dbReference type="EMBL" id="CP030761">
    <property type="protein sequence ID" value="AXA43381.1"/>
    <property type="molecule type" value="Genomic_DNA"/>
</dbReference>
<dbReference type="Proteomes" id="UP000251166">
    <property type="component" value="Plasmid unnamed1"/>
</dbReference>
<keyword evidence="2 5" id="KW-0378">Hydrolase</keyword>
<dbReference type="SUPFAM" id="SSF55031">
    <property type="entry name" value="Bacterial exopeptidase dimerisation domain"/>
    <property type="match status" value="1"/>
</dbReference>
<dbReference type="AlphaFoldDB" id="A0A2Z4YQ92"/>
<dbReference type="EC" id="3.5.-.-" evidence="5"/>
<dbReference type="InterPro" id="IPR011650">
    <property type="entry name" value="Peptidase_M20_dimer"/>
</dbReference>
<dbReference type="PANTHER" id="PTHR32494:SF5">
    <property type="entry name" value="ALLANTOATE AMIDOHYDROLASE"/>
    <property type="match status" value="1"/>
</dbReference>
<dbReference type="Pfam" id="PF07687">
    <property type="entry name" value="M20_dimer"/>
    <property type="match status" value="1"/>
</dbReference>
<sequence length="415" mass="44719">MTGQSIDAARLLGRIRTLGEIGRDADGRLIRLAASDTEKLGRDRFVAWIEGAGLEVAVDRIGNIFGIWKPDSVTDNAPLMLGSHIDTVIGAGIYDGCYGTLSGLEVIETLKAEGLTPSRPIAVAAFTNEEGVRYAPDMMGSLVYAGGMDVDTALATIGTDGTMLGDELERIGYAGEHQPGFLRPHAYIELHIEQGPILEREGIPVGAVEHLQGISWQRVVIMGDANHAGTTPISMRRDAGHAAARVVTFLRDRANASNTPTVATVGCMRFEPDVINVIPSRATFTVDLRDPDEDRLKEEEAALATFLDRVSAEEQVGVSMERLARFEPVKFDQRIVRLVEKAARDRGLACRRMTSGAGHDAQMIARIAPSAMIFVPSIGGISHNPKEYTADDDLVAGTNILLDVVRRLATEGLPA</sequence>
<dbReference type="PIRSF" id="PIRSF001235">
    <property type="entry name" value="Amidase_carbamoylase"/>
    <property type="match status" value="1"/>
</dbReference>
<comment type="similarity">
    <text evidence="1">Belongs to the peptidase M20 family.</text>
</comment>
<feature type="domain" description="Peptidase M20 dimerisation" evidence="4">
    <location>
        <begin position="212"/>
        <end position="312"/>
    </location>
</feature>
<dbReference type="NCBIfam" id="TIGR01879">
    <property type="entry name" value="hydantase"/>
    <property type="match status" value="1"/>
</dbReference>
<reference evidence="5 6" key="1">
    <citation type="submission" date="2018-07" db="EMBL/GenBank/DDBJ databases">
        <title>Rhizobium leguminosarum strain:ATCC 14479 Genome sequencing and assembly.</title>
        <authorList>
            <person name="Chakraborty R."/>
        </authorList>
    </citation>
    <scope>NUCLEOTIDE SEQUENCE [LARGE SCALE GENOMIC DNA]</scope>
    <source>
        <strain evidence="5 6">ATCC 14479</strain>
        <plasmid evidence="6">Plasmid unnamed1</plasmid>
    </source>
</reference>
<evidence type="ECO:0000256" key="2">
    <source>
        <dbReference type="ARBA" id="ARBA00022801"/>
    </source>
</evidence>
<evidence type="ECO:0000259" key="4">
    <source>
        <dbReference type="Pfam" id="PF07687"/>
    </source>
</evidence>
<dbReference type="InterPro" id="IPR002933">
    <property type="entry name" value="Peptidase_M20"/>
</dbReference>
<dbReference type="Pfam" id="PF01546">
    <property type="entry name" value="Peptidase_M20"/>
    <property type="match status" value="1"/>
</dbReference>
<dbReference type="SUPFAM" id="SSF53187">
    <property type="entry name" value="Zn-dependent exopeptidases"/>
    <property type="match status" value="1"/>
</dbReference>
<dbReference type="InterPro" id="IPR036264">
    <property type="entry name" value="Bact_exopeptidase_dim_dom"/>
</dbReference>
<comment type="cofactor">
    <cofactor evidence="3">
        <name>Zn(2+)</name>
        <dbReference type="ChEBI" id="CHEBI:29105"/>
    </cofactor>
    <text evidence="3">Binds 2 Zn(2+) ions per subunit.</text>
</comment>
<evidence type="ECO:0000256" key="3">
    <source>
        <dbReference type="PIRSR" id="PIRSR001235-1"/>
    </source>
</evidence>
<evidence type="ECO:0000313" key="6">
    <source>
        <dbReference type="Proteomes" id="UP000251166"/>
    </source>
</evidence>